<dbReference type="Gene3D" id="1.10.1660.10">
    <property type="match status" value="1"/>
</dbReference>
<organism evidence="3 4">
    <name type="scientific">Candidatus Cryptobacteroides gallistercoris</name>
    <dbReference type="NCBI Taxonomy" id="2840765"/>
    <lineage>
        <taxon>Bacteria</taxon>
        <taxon>Pseudomonadati</taxon>
        <taxon>Bacteroidota</taxon>
        <taxon>Bacteroidia</taxon>
        <taxon>Bacteroidales</taxon>
        <taxon>Candidatus Cryptobacteroides</taxon>
    </lineage>
</organism>
<sequence length="105" mass="12214">MEKLYYTIGEVAGILGENVSLVRFWSDSFPKLLCPKRNAKGNRMYTAEDVETFRRIHFLVRVCGMTLEGAYRKLLQDRDKVGQAARMMELLLEVRSELEEARKNL</sequence>
<dbReference type="GO" id="GO:0003677">
    <property type="term" value="F:DNA binding"/>
    <property type="evidence" value="ECO:0007669"/>
    <property type="project" value="UniProtKB-KW"/>
</dbReference>
<name>A0A940DR02_9BACT</name>
<keyword evidence="1" id="KW-0238">DNA-binding</keyword>
<dbReference type="InterPro" id="IPR000551">
    <property type="entry name" value="MerR-type_HTH_dom"/>
</dbReference>
<dbReference type="AlphaFoldDB" id="A0A940DR02"/>
<evidence type="ECO:0000256" key="1">
    <source>
        <dbReference type="ARBA" id="ARBA00023125"/>
    </source>
</evidence>
<dbReference type="Proteomes" id="UP000771749">
    <property type="component" value="Unassembled WGS sequence"/>
</dbReference>
<dbReference type="EMBL" id="JADIMJ010000113">
    <property type="protein sequence ID" value="MBO8454535.1"/>
    <property type="molecule type" value="Genomic_DNA"/>
</dbReference>
<gene>
    <name evidence="3" type="ORF">IAC07_07435</name>
</gene>
<reference evidence="3" key="1">
    <citation type="submission" date="2020-10" db="EMBL/GenBank/DDBJ databases">
        <authorList>
            <person name="Gilroy R."/>
        </authorList>
    </citation>
    <scope>NUCLEOTIDE SEQUENCE</scope>
    <source>
        <strain evidence="3">F1-3629</strain>
    </source>
</reference>
<dbReference type="SMART" id="SM00422">
    <property type="entry name" value="HTH_MERR"/>
    <property type="match status" value="1"/>
</dbReference>
<dbReference type="GO" id="GO:0003700">
    <property type="term" value="F:DNA-binding transcription factor activity"/>
    <property type="evidence" value="ECO:0007669"/>
    <property type="project" value="InterPro"/>
</dbReference>
<dbReference type="PANTHER" id="PTHR30204:SF15">
    <property type="entry name" value="BLL5018 PROTEIN"/>
    <property type="match status" value="1"/>
</dbReference>
<dbReference type="PROSITE" id="PS50937">
    <property type="entry name" value="HTH_MERR_2"/>
    <property type="match status" value="1"/>
</dbReference>
<evidence type="ECO:0000313" key="3">
    <source>
        <dbReference type="EMBL" id="MBO8454535.1"/>
    </source>
</evidence>
<accession>A0A940DR02</accession>
<dbReference type="SUPFAM" id="SSF46955">
    <property type="entry name" value="Putative DNA-binding domain"/>
    <property type="match status" value="1"/>
</dbReference>
<feature type="domain" description="HTH merR-type" evidence="2">
    <location>
        <begin position="5"/>
        <end position="77"/>
    </location>
</feature>
<comment type="caution">
    <text evidence="3">The sequence shown here is derived from an EMBL/GenBank/DDBJ whole genome shotgun (WGS) entry which is preliminary data.</text>
</comment>
<evidence type="ECO:0000313" key="4">
    <source>
        <dbReference type="Proteomes" id="UP000771749"/>
    </source>
</evidence>
<reference evidence="3" key="2">
    <citation type="journal article" date="2021" name="PeerJ">
        <title>Extensive microbial diversity within the chicken gut microbiome revealed by metagenomics and culture.</title>
        <authorList>
            <person name="Gilroy R."/>
            <person name="Ravi A."/>
            <person name="Getino M."/>
            <person name="Pursley I."/>
            <person name="Horton D.L."/>
            <person name="Alikhan N.F."/>
            <person name="Baker D."/>
            <person name="Gharbi K."/>
            <person name="Hall N."/>
            <person name="Watson M."/>
            <person name="Adriaenssens E.M."/>
            <person name="Foster-Nyarko E."/>
            <person name="Jarju S."/>
            <person name="Secka A."/>
            <person name="Antonio M."/>
            <person name="Oren A."/>
            <person name="Chaudhuri R.R."/>
            <person name="La Ragione R."/>
            <person name="Hildebrand F."/>
            <person name="Pallen M.J."/>
        </authorList>
    </citation>
    <scope>NUCLEOTIDE SEQUENCE</scope>
    <source>
        <strain evidence="3">F1-3629</strain>
    </source>
</reference>
<dbReference type="PANTHER" id="PTHR30204">
    <property type="entry name" value="REDOX-CYCLING DRUG-SENSING TRANSCRIPTIONAL ACTIVATOR SOXR"/>
    <property type="match status" value="1"/>
</dbReference>
<dbReference type="Pfam" id="PF13411">
    <property type="entry name" value="MerR_1"/>
    <property type="match status" value="1"/>
</dbReference>
<dbReference type="InterPro" id="IPR047057">
    <property type="entry name" value="MerR_fam"/>
</dbReference>
<protein>
    <submittedName>
        <fullName evidence="3">MerR family transcriptional regulator</fullName>
    </submittedName>
</protein>
<evidence type="ECO:0000259" key="2">
    <source>
        <dbReference type="PROSITE" id="PS50937"/>
    </source>
</evidence>
<proteinExistence type="predicted"/>
<dbReference type="InterPro" id="IPR009061">
    <property type="entry name" value="DNA-bd_dom_put_sf"/>
</dbReference>